<dbReference type="EMBL" id="RCBY01000087">
    <property type="protein sequence ID" value="RQH40800.1"/>
    <property type="molecule type" value="Genomic_DNA"/>
</dbReference>
<evidence type="ECO:0000313" key="1">
    <source>
        <dbReference type="EMBL" id="RQH40800.1"/>
    </source>
</evidence>
<reference evidence="1 2" key="1">
    <citation type="journal article" date="2018" name="ACS Chem. Biol.">
        <title>Ketoreductase domain dysfunction expands chemodiversity: malyngamide biosynthesis in the cyanobacterium Okeania hirsuta.</title>
        <authorList>
            <person name="Moss N.A."/>
            <person name="Leao T."/>
            <person name="Rankin M."/>
            <person name="McCullough T.M."/>
            <person name="Qu P."/>
            <person name="Korobeynikov A."/>
            <person name="Smith J.L."/>
            <person name="Gerwick L."/>
            <person name="Gerwick W.H."/>
        </authorList>
    </citation>
    <scope>NUCLEOTIDE SEQUENCE [LARGE SCALE GENOMIC DNA]</scope>
    <source>
        <strain evidence="1 2">PAB10Feb10-1</strain>
    </source>
</reference>
<organism evidence="1 2">
    <name type="scientific">Okeania hirsuta</name>
    <dbReference type="NCBI Taxonomy" id="1458930"/>
    <lineage>
        <taxon>Bacteria</taxon>
        <taxon>Bacillati</taxon>
        <taxon>Cyanobacteriota</taxon>
        <taxon>Cyanophyceae</taxon>
        <taxon>Oscillatoriophycideae</taxon>
        <taxon>Oscillatoriales</taxon>
        <taxon>Microcoleaceae</taxon>
        <taxon>Okeania</taxon>
    </lineage>
</organism>
<dbReference type="OrthoDB" id="1043330at2"/>
<gene>
    <name evidence="1" type="ORF">D5R40_16155</name>
</gene>
<comment type="caution">
    <text evidence="1">The sequence shown here is derived from an EMBL/GenBank/DDBJ whole genome shotgun (WGS) entry which is preliminary data.</text>
</comment>
<dbReference type="RefSeq" id="WP_124154891.1">
    <property type="nucleotide sequence ID" value="NZ_CAWOLW010000703.1"/>
</dbReference>
<evidence type="ECO:0000313" key="2">
    <source>
        <dbReference type="Proteomes" id="UP000269154"/>
    </source>
</evidence>
<dbReference type="InterPro" id="IPR024510">
    <property type="entry name" value="DUF2589"/>
</dbReference>
<proteinExistence type="predicted"/>
<name>A0A3N6PSN6_9CYAN</name>
<dbReference type="AlphaFoldDB" id="A0A3N6PSN6"/>
<keyword evidence="2" id="KW-1185">Reference proteome</keyword>
<sequence>MPAIDTTPSKVATTALQGIPFSSLIGGPLDAAVNAQIQSAKGTIDFIQNVGMTGPPDNRKAIQVEFIYYADGREAKLIVPLLTILPIPYLAVDSVDINFKASINASSSTYAETSTQEEAQAGGSAEASFGWGPVSAKASFDASYSSKKDSKATQESKYSVEYTMDLHVHAGQEDMPAGLAKVLNILGDSITPSANKPTIQVAPGTLVANDPTKGPQNLLVTAILFDEKAMRAAGKEIDVARSDNTPPTNIEVKFGEAETSKFTTDDDGTAEIQITISVKADAKGTTPAQRVKLKLTSSNPAASKIATLVIPEFTVPESDPATSGQDS</sequence>
<dbReference type="Pfam" id="PF11655">
    <property type="entry name" value="DUF2589"/>
    <property type="match status" value="1"/>
</dbReference>
<dbReference type="Proteomes" id="UP000269154">
    <property type="component" value="Unassembled WGS sequence"/>
</dbReference>
<accession>A0A3N6PSN6</accession>
<protein>
    <submittedName>
        <fullName evidence="1">DUF2589 domain-containing protein</fullName>
    </submittedName>
</protein>